<dbReference type="EMBL" id="KV878736">
    <property type="protein sequence ID" value="OJJ65472.1"/>
    <property type="molecule type" value="Genomic_DNA"/>
</dbReference>
<keyword evidence="3" id="KW-1185">Reference proteome</keyword>
<gene>
    <name evidence="2" type="ORF">ASPBRDRAFT_673886</name>
</gene>
<dbReference type="InterPro" id="IPR036282">
    <property type="entry name" value="Glutathione-S-Trfase_C_sf"/>
</dbReference>
<dbReference type="Pfam" id="PF00043">
    <property type="entry name" value="GST_C"/>
    <property type="match status" value="1"/>
</dbReference>
<proteinExistence type="predicted"/>
<dbReference type="STRING" id="767769.A0A1L9U1E8"/>
<evidence type="ECO:0000313" key="3">
    <source>
        <dbReference type="Proteomes" id="UP000184499"/>
    </source>
</evidence>
<dbReference type="Gene3D" id="1.20.1050.10">
    <property type="match status" value="1"/>
</dbReference>
<dbReference type="OrthoDB" id="2309723at2759"/>
<dbReference type="SUPFAM" id="SSF47616">
    <property type="entry name" value="GST C-terminal domain-like"/>
    <property type="match status" value="1"/>
</dbReference>
<dbReference type="GeneID" id="93581369"/>
<protein>
    <recommendedName>
        <fullName evidence="1">Glutathione S-transferase C-terminal domain-containing protein</fullName>
    </recommendedName>
</protein>
<name>A0A1L9U1E8_ASPBC</name>
<feature type="domain" description="Glutathione S-transferase C-terminal" evidence="1">
    <location>
        <begin position="8"/>
        <end position="70"/>
    </location>
</feature>
<dbReference type="VEuPathDB" id="FungiDB:ASPBRDRAFT_673886"/>
<reference evidence="3" key="1">
    <citation type="journal article" date="2017" name="Genome Biol.">
        <title>Comparative genomics reveals high biological diversity and specific adaptations in the industrially and medically important fungal genus Aspergillus.</title>
        <authorList>
            <person name="de Vries R.P."/>
            <person name="Riley R."/>
            <person name="Wiebenga A."/>
            <person name="Aguilar-Osorio G."/>
            <person name="Amillis S."/>
            <person name="Uchima C.A."/>
            <person name="Anderluh G."/>
            <person name="Asadollahi M."/>
            <person name="Askin M."/>
            <person name="Barry K."/>
            <person name="Battaglia E."/>
            <person name="Bayram O."/>
            <person name="Benocci T."/>
            <person name="Braus-Stromeyer S.A."/>
            <person name="Caldana C."/>
            <person name="Canovas D."/>
            <person name="Cerqueira G.C."/>
            <person name="Chen F."/>
            <person name="Chen W."/>
            <person name="Choi C."/>
            <person name="Clum A."/>
            <person name="Dos Santos R.A."/>
            <person name="Damasio A.R."/>
            <person name="Diallinas G."/>
            <person name="Emri T."/>
            <person name="Fekete E."/>
            <person name="Flipphi M."/>
            <person name="Freyberg S."/>
            <person name="Gallo A."/>
            <person name="Gournas C."/>
            <person name="Habgood R."/>
            <person name="Hainaut M."/>
            <person name="Harispe M.L."/>
            <person name="Henrissat B."/>
            <person name="Hilden K.S."/>
            <person name="Hope R."/>
            <person name="Hossain A."/>
            <person name="Karabika E."/>
            <person name="Karaffa L."/>
            <person name="Karanyi Z."/>
            <person name="Krasevec N."/>
            <person name="Kuo A."/>
            <person name="Kusch H."/>
            <person name="LaButti K."/>
            <person name="Lagendijk E.L."/>
            <person name="Lapidus A."/>
            <person name="Levasseur A."/>
            <person name="Lindquist E."/>
            <person name="Lipzen A."/>
            <person name="Logrieco A.F."/>
            <person name="MacCabe A."/>
            <person name="Maekelae M.R."/>
            <person name="Malavazi I."/>
            <person name="Melin P."/>
            <person name="Meyer V."/>
            <person name="Mielnichuk N."/>
            <person name="Miskei M."/>
            <person name="Molnar A.P."/>
            <person name="Mule G."/>
            <person name="Ngan C.Y."/>
            <person name="Orejas M."/>
            <person name="Orosz E."/>
            <person name="Ouedraogo J.P."/>
            <person name="Overkamp K.M."/>
            <person name="Park H.-S."/>
            <person name="Perrone G."/>
            <person name="Piumi F."/>
            <person name="Punt P.J."/>
            <person name="Ram A.F."/>
            <person name="Ramon A."/>
            <person name="Rauscher S."/>
            <person name="Record E."/>
            <person name="Riano-Pachon D.M."/>
            <person name="Robert V."/>
            <person name="Roehrig J."/>
            <person name="Ruller R."/>
            <person name="Salamov A."/>
            <person name="Salih N.S."/>
            <person name="Samson R.A."/>
            <person name="Sandor E."/>
            <person name="Sanguinetti M."/>
            <person name="Schuetze T."/>
            <person name="Sepcic K."/>
            <person name="Shelest E."/>
            <person name="Sherlock G."/>
            <person name="Sophianopoulou V."/>
            <person name="Squina F.M."/>
            <person name="Sun H."/>
            <person name="Susca A."/>
            <person name="Todd R.B."/>
            <person name="Tsang A."/>
            <person name="Unkles S.E."/>
            <person name="van de Wiele N."/>
            <person name="van Rossen-Uffink D."/>
            <person name="Oliveira J.V."/>
            <person name="Vesth T.C."/>
            <person name="Visser J."/>
            <person name="Yu J.-H."/>
            <person name="Zhou M."/>
            <person name="Andersen M.R."/>
            <person name="Archer D.B."/>
            <person name="Baker S.E."/>
            <person name="Benoit I."/>
            <person name="Brakhage A.A."/>
            <person name="Braus G.H."/>
            <person name="Fischer R."/>
            <person name="Frisvad J.C."/>
            <person name="Goldman G.H."/>
            <person name="Houbraken J."/>
            <person name="Oakley B."/>
            <person name="Pocsi I."/>
            <person name="Scazzocchio C."/>
            <person name="Seiboth B."/>
            <person name="vanKuyk P.A."/>
            <person name="Wortman J."/>
            <person name="Dyer P.S."/>
            <person name="Grigoriev I.V."/>
        </authorList>
    </citation>
    <scope>NUCLEOTIDE SEQUENCE [LARGE SCALE GENOMIC DNA]</scope>
    <source>
        <strain evidence="3">CBS 101740 / IMI 381727 / IBT 21946</strain>
    </source>
</reference>
<accession>A0A1L9U1E8</accession>
<sequence>MGMLFNQIYGNQTEEDFIYKISESRVKATCEVMEQQLAKNTYLAEEKFTAADCVCLSVNDAAAVYSLQPQQISEYYVLSRAHRTAASAQAGYREW</sequence>
<dbReference type="RefSeq" id="XP_067472723.1">
    <property type="nucleotide sequence ID" value="XM_067628881.1"/>
</dbReference>
<evidence type="ECO:0000313" key="2">
    <source>
        <dbReference type="EMBL" id="OJJ65472.1"/>
    </source>
</evidence>
<dbReference type="AlphaFoldDB" id="A0A1L9U1E8"/>
<dbReference type="Proteomes" id="UP000184499">
    <property type="component" value="Unassembled WGS sequence"/>
</dbReference>
<evidence type="ECO:0000259" key="1">
    <source>
        <dbReference type="Pfam" id="PF00043"/>
    </source>
</evidence>
<organism evidence="2 3">
    <name type="scientific">Aspergillus brasiliensis (strain CBS 101740 / IMI 381727 / IBT 21946)</name>
    <dbReference type="NCBI Taxonomy" id="767769"/>
    <lineage>
        <taxon>Eukaryota</taxon>
        <taxon>Fungi</taxon>
        <taxon>Dikarya</taxon>
        <taxon>Ascomycota</taxon>
        <taxon>Pezizomycotina</taxon>
        <taxon>Eurotiomycetes</taxon>
        <taxon>Eurotiomycetidae</taxon>
        <taxon>Eurotiales</taxon>
        <taxon>Aspergillaceae</taxon>
        <taxon>Aspergillus</taxon>
        <taxon>Aspergillus subgen. Circumdati</taxon>
    </lineage>
</organism>
<dbReference type="InterPro" id="IPR004046">
    <property type="entry name" value="GST_C"/>
</dbReference>